<dbReference type="NCBIfam" id="TIGR01250">
    <property type="entry name" value="pro_imino_pep_2"/>
    <property type="match status" value="1"/>
</dbReference>
<dbReference type="InterPro" id="IPR029058">
    <property type="entry name" value="AB_hydrolase_fold"/>
</dbReference>
<keyword evidence="2 3" id="KW-0378">Hydrolase</keyword>
<dbReference type="PRINTS" id="PR00793">
    <property type="entry name" value="PROAMNOPTASE"/>
</dbReference>
<feature type="active site" description="Proton donor" evidence="4">
    <location>
        <position position="307"/>
    </location>
</feature>
<dbReference type="EC" id="3.4.11.5" evidence="6"/>
<dbReference type="InterPro" id="IPR005945">
    <property type="entry name" value="Pro_imino_pep"/>
</dbReference>
<evidence type="ECO:0000256" key="2">
    <source>
        <dbReference type="ARBA" id="ARBA00022801"/>
    </source>
</evidence>
<dbReference type="GO" id="GO:0006508">
    <property type="term" value="P:proteolysis"/>
    <property type="evidence" value="ECO:0007669"/>
    <property type="project" value="InterPro"/>
</dbReference>
<dbReference type="Pfam" id="PF00561">
    <property type="entry name" value="Abhydrolase_1"/>
    <property type="match status" value="1"/>
</dbReference>
<organism evidence="6">
    <name type="scientific">uncultured Woeseiaceae bacterium</name>
    <dbReference type="NCBI Taxonomy" id="1983305"/>
    <lineage>
        <taxon>Bacteria</taxon>
        <taxon>Pseudomonadati</taxon>
        <taxon>Pseudomonadota</taxon>
        <taxon>Gammaproteobacteria</taxon>
        <taxon>Woeseiales</taxon>
        <taxon>Woeseiaceae</taxon>
        <taxon>environmental samples</taxon>
    </lineage>
</organism>
<evidence type="ECO:0000259" key="5">
    <source>
        <dbReference type="Pfam" id="PF00561"/>
    </source>
</evidence>
<feature type="active site" evidence="4">
    <location>
        <position position="280"/>
    </location>
</feature>
<sequence length="333" mass="36243">MESVSPRLAPGKTTGVIRMKRSWLAALLLTLCSVGICRDSPQPGQGFIDVPGGPVWYSVAGTGPGIPLLVLHGGPGGRICGYSLLDALGSERPIVRYDQLGSGRSGRPDDPSLWTVDRFVEELHVVRQQLGLGQMHLLGHSWGGALAAAYVLEKGTDGIASVILSSPLLSTPLWIEDANYLRSLLPADVQQTLTEHEAAGTINSDEYQAASYVFYERHVYGGQRMEAPTECDGAPSGKFVYEYMWGPTEFNATGNLLDFDVTDRLHEIEVPVLFIAGQFDEARPERVAEFQKLISGSKLTIILDAAHSTLSKKPNEYRNVVETFLDSVEGNKK</sequence>
<evidence type="ECO:0000256" key="3">
    <source>
        <dbReference type="PIRNR" id="PIRNR005539"/>
    </source>
</evidence>
<keyword evidence="6" id="KW-0645">Protease</keyword>
<gene>
    <name evidence="6" type="primary">pip</name>
    <name evidence="6" type="ORF">JTBM06_V1_100027</name>
</gene>
<dbReference type="PANTHER" id="PTHR42886:SF29">
    <property type="entry name" value="PUMMELIG, ISOFORM A"/>
    <property type="match status" value="1"/>
</dbReference>
<keyword evidence="6" id="KW-0031">Aminopeptidase</keyword>
<feature type="active site" description="Nucleophile" evidence="4">
    <location>
        <position position="141"/>
    </location>
</feature>
<evidence type="ECO:0000256" key="4">
    <source>
        <dbReference type="PIRSR" id="PIRSR005539-1"/>
    </source>
</evidence>
<dbReference type="PIRSF" id="PIRSF005539">
    <property type="entry name" value="Pept_S33_TRI_F1"/>
    <property type="match status" value="1"/>
</dbReference>
<dbReference type="PANTHER" id="PTHR42886">
    <property type="entry name" value="RE40534P-RELATED"/>
    <property type="match status" value="1"/>
</dbReference>
<dbReference type="GO" id="GO:0004177">
    <property type="term" value="F:aminopeptidase activity"/>
    <property type="evidence" value="ECO:0007669"/>
    <property type="project" value="UniProtKB-KW"/>
</dbReference>
<reference evidence="6" key="1">
    <citation type="submission" date="2019-07" db="EMBL/GenBank/DDBJ databases">
        <authorList>
            <person name="Weber M."/>
            <person name="Kostadinov I."/>
            <person name="Kostadinov D I."/>
        </authorList>
    </citation>
    <scope>NUCLEOTIDE SEQUENCE</scope>
    <source>
        <strain evidence="6">Gfbio:sag-sample-m06:053724c1-46a9-4a36-b237-ea2bf867836b</strain>
    </source>
</reference>
<accession>A0A7D9H4R0</accession>
<dbReference type="InterPro" id="IPR002410">
    <property type="entry name" value="Peptidase_S33"/>
</dbReference>
<dbReference type="SUPFAM" id="SSF53474">
    <property type="entry name" value="alpha/beta-Hydrolases"/>
    <property type="match status" value="1"/>
</dbReference>
<dbReference type="EMBL" id="LR633967">
    <property type="protein sequence ID" value="VUX55767.1"/>
    <property type="molecule type" value="Genomic_DNA"/>
</dbReference>
<proteinExistence type="inferred from homology"/>
<evidence type="ECO:0000313" key="6">
    <source>
        <dbReference type="EMBL" id="VUX55767.1"/>
    </source>
</evidence>
<dbReference type="AlphaFoldDB" id="A0A7D9H4R0"/>
<evidence type="ECO:0000256" key="1">
    <source>
        <dbReference type="ARBA" id="ARBA00010088"/>
    </source>
</evidence>
<name>A0A7D9H4R0_9GAMM</name>
<dbReference type="InterPro" id="IPR000073">
    <property type="entry name" value="AB_hydrolase_1"/>
</dbReference>
<dbReference type="Gene3D" id="3.40.50.1820">
    <property type="entry name" value="alpha/beta hydrolase"/>
    <property type="match status" value="1"/>
</dbReference>
<comment type="similarity">
    <text evidence="1">Belongs to the peptidase S33 family.</text>
</comment>
<feature type="domain" description="AB hydrolase-1" evidence="5">
    <location>
        <begin position="67"/>
        <end position="312"/>
    </location>
</feature>
<protein>
    <submittedName>
        <fullName evidence="6">Proline iminopeptidase</fullName>
        <ecNumber evidence="6">3.4.11.5</ecNumber>
    </submittedName>
</protein>